<dbReference type="Proteomes" id="UP000593562">
    <property type="component" value="Unassembled WGS sequence"/>
</dbReference>
<keyword evidence="6" id="KW-0150">Chloroplast</keyword>
<dbReference type="CDD" id="cd06530">
    <property type="entry name" value="S26_SPase_I"/>
    <property type="match status" value="1"/>
</dbReference>
<dbReference type="GO" id="GO:0009535">
    <property type="term" value="C:chloroplast thylakoid membrane"/>
    <property type="evidence" value="ECO:0007669"/>
    <property type="project" value="TreeGrafter"/>
</dbReference>
<evidence type="ECO:0000313" key="13">
    <source>
        <dbReference type="EMBL" id="KAF5740720.1"/>
    </source>
</evidence>
<dbReference type="PROSITE" id="PS00761">
    <property type="entry name" value="SPASE_I_3"/>
    <property type="match status" value="1"/>
</dbReference>
<reference evidence="13 14" key="1">
    <citation type="journal article" date="2020" name="Nat. Commun.">
        <title>Genome of Tripterygium wilfordii and identification of cytochrome P450 involved in triptolide biosynthesis.</title>
        <authorList>
            <person name="Tu L."/>
            <person name="Su P."/>
            <person name="Zhang Z."/>
            <person name="Gao L."/>
            <person name="Wang J."/>
            <person name="Hu T."/>
            <person name="Zhou J."/>
            <person name="Zhang Y."/>
            <person name="Zhao Y."/>
            <person name="Liu Y."/>
            <person name="Song Y."/>
            <person name="Tong Y."/>
            <person name="Lu Y."/>
            <person name="Yang J."/>
            <person name="Xu C."/>
            <person name="Jia M."/>
            <person name="Peters R.J."/>
            <person name="Huang L."/>
            <person name="Gao W."/>
        </authorList>
    </citation>
    <scope>NUCLEOTIDE SEQUENCE [LARGE SCALE GENOMIC DNA]</scope>
    <source>
        <strain evidence="14">cv. XIE 37</strain>
        <tissue evidence="13">Leaf</tissue>
    </source>
</reference>
<dbReference type="EC" id="3.4.21.89" evidence="5"/>
<keyword evidence="7" id="KW-0934">Plastid</keyword>
<dbReference type="EMBL" id="JAAARO010000011">
    <property type="protein sequence ID" value="KAF5740720.1"/>
    <property type="molecule type" value="Genomic_DNA"/>
</dbReference>
<evidence type="ECO:0000259" key="12">
    <source>
        <dbReference type="Pfam" id="PF10502"/>
    </source>
</evidence>
<organism evidence="13 14">
    <name type="scientific">Tripterygium wilfordii</name>
    <name type="common">Thunder God vine</name>
    <dbReference type="NCBI Taxonomy" id="458696"/>
    <lineage>
        <taxon>Eukaryota</taxon>
        <taxon>Viridiplantae</taxon>
        <taxon>Streptophyta</taxon>
        <taxon>Embryophyta</taxon>
        <taxon>Tracheophyta</taxon>
        <taxon>Spermatophyta</taxon>
        <taxon>Magnoliopsida</taxon>
        <taxon>eudicotyledons</taxon>
        <taxon>Gunneridae</taxon>
        <taxon>Pentapetalae</taxon>
        <taxon>rosids</taxon>
        <taxon>fabids</taxon>
        <taxon>Celastrales</taxon>
        <taxon>Celastraceae</taxon>
        <taxon>Tripterygium</taxon>
    </lineage>
</organism>
<dbReference type="Pfam" id="PF10502">
    <property type="entry name" value="Peptidase_S26"/>
    <property type="match status" value="1"/>
</dbReference>
<protein>
    <recommendedName>
        <fullName evidence="5">signal peptidase I</fullName>
        <ecNumber evidence="5">3.4.21.89</ecNumber>
    </recommendedName>
</protein>
<evidence type="ECO:0000313" key="14">
    <source>
        <dbReference type="Proteomes" id="UP000593562"/>
    </source>
</evidence>
<dbReference type="PANTHER" id="PTHR43390">
    <property type="entry name" value="SIGNAL PEPTIDASE I"/>
    <property type="match status" value="1"/>
</dbReference>
<name>A0A7J7D300_TRIWF</name>
<dbReference type="InterPro" id="IPR000223">
    <property type="entry name" value="Pept_S26A_signal_pept_1"/>
</dbReference>
<evidence type="ECO:0000256" key="9">
    <source>
        <dbReference type="ARBA" id="ARBA00022946"/>
    </source>
</evidence>
<dbReference type="AlphaFoldDB" id="A0A7J7D300"/>
<dbReference type="FunCoup" id="A0A7J7D300">
    <property type="interactions" value="1248"/>
</dbReference>
<evidence type="ECO:0000256" key="3">
    <source>
        <dbReference type="ARBA" id="ARBA00004370"/>
    </source>
</evidence>
<dbReference type="InParanoid" id="A0A7J7D300"/>
<gene>
    <name evidence="13" type="ORF">HS088_TW11G00797</name>
</gene>
<dbReference type="InterPro" id="IPR019533">
    <property type="entry name" value="Peptidase_S26"/>
</dbReference>
<evidence type="ECO:0000256" key="6">
    <source>
        <dbReference type="ARBA" id="ARBA00022528"/>
    </source>
</evidence>
<dbReference type="PANTHER" id="PTHR43390:SF2">
    <property type="entry name" value="THYLAKOIDAL PROCESSING PEPTIDASE 2, CHLOROPLASTIC-RELATED"/>
    <property type="match status" value="1"/>
</dbReference>
<feature type="active site" evidence="11">
    <location>
        <position position="219"/>
    </location>
</feature>
<evidence type="ECO:0000256" key="11">
    <source>
        <dbReference type="PIRSR" id="PIRSR600223-1"/>
    </source>
</evidence>
<comment type="similarity">
    <text evidence="4">Belongs to the peptidase S26 family.</text>
</comment>
<dbReference type="InterPro" id="IPR036286">
    <property type="entry name" value="LexA/Signal_pep-like_sf"/>
</dbReference>
<dbReference type="GO" id="GO:0004252">
    <property type="term" value="F:serine-type endopeptidase activity"/>
    <property type="evidence" value="ECO:0007669"/>
    <property type="project" value="InterPro"/>
</dbReference>
<evidence type="ECO:0000256" key="4">
    <source>
        <dbReference type="ARBA" id="ARBA00009370"/>
    </source>
</evidence>
<comment type="subcellular location">
    <subcellularLocation>
        <location evidence="3">Membrane</location>
    </subcellularLocation>
    <subcellularLocation>
        <location evidence="2">Plastid</location>
        <location evidence="2">Chloroplast</location>
    </subcellularLocation>
</comment>
<comment type="caution">
    <text evidence="13">The sequence shown here is derived from an EMBL/GenBank/DDBJ whole genome shotgun (WGS) entry which is preliminary data.</text>
</comment>
<dbReference type="GO" id="GO:0010027">
    <property type="term" value="P:thylakoid membrane organization"/>
    <property type="evidence" value="ECO:0007669"/>
    <property type="project" value="TreeGrafter"/>
</dbReference>
<dbReference type="FunFam" id="2.10.109.10:FF:000012">
    <property type="entry name" value="Peptidase/ serine-type peptidase"/>
    <property type="match status" value="1"/>
</dbReference>
<evidence type="ECO:0000256" key="7">
    <source>
        <dbReference type="ARBA" id="ARBA00022640"/>
    </source>
</evidence>
<dbReference type="SUPFAM" id="SSF51306">
    <property type="entry name" value="LexA/Signal peptidase"/>
    <property type="match status" value="1"/>
</dbReference>
<accession>A0A7J7D300</accession>
<dbReference type="NCBIfam" id="TIGR02227">
    <property type="entry name" value="sigpep_I_bact"/>
    <property type="match status" value="1"/>
</dbReference>
<dbReference type="Gene3D" id="2.10.109.10">
    <property type="entry name" value="Umud Fragment, subunit A"/>
    <property type="match status" value="1"/>
</dbReference>
<dbReference type="PRINTS" id="PR00727">
    <property type="entry name" value="LEADERPTASE"/>
</dbReference>
<sequence length="359" mass="39678">MAIRVTINYSGFLAQNMASSAGLRPGNCRSFHECFIRSRFFASPNQKPDLDPPPTRSYRRNPNCWSSSNSASMYSTLTGEILGGSYRSPIMVGLIDLMKSTVGVQTSSSVGMFGISPIKVASMIPFLQGSKWLPCNEAFGSESSDVDKGGTRFGGDNIEVHDGSVSFHLTQNRFEKSESWLSRMLNQCSEDAKAMFTAMTVTLLFRSSLAEPRCIPSASMSPTLDVGDRILAEKVSYFIRQPEVSEIVIFKAPPILQEVGFGSGDVFIKRIVAKAGDYVEVRDGNLLVNDVIQEEDFVLEPLSYEMEPMLVPEGHVFVLGDNRNNSFDSHNWGPLPIKNIVGRSVLRYWPPSRVSGHYS</sequence>
<evidence type="ECO:0000256" key="10">
    <source>
        <dbReference type="ARBA" id="ARBA00023136"/>
    </source>
</evidence>
<keyword evidence="8" id="KW-0378">Hydrolase</keyword>
<dbReference type="GO" id="GO:0009003">
    <property type="term" value="F:signal peptidase activity"/>
    <property type="evidence" value="ECO:0007669"/>
    <property type="project" value="UniProtKB-EC"/>
</dbReference>
<feature type="domain" description="Peptidase S26" evidence="12">
    <location>
        <begin position="192"/>
        <end position="349"/>
    </location>
</feature>
<evidence type="ECO:0000256" key="1">
    <source>
        <dbReference type="ARBA" id="ARBA00000677"/>
    </source>
</evidence>
<evidence type="ECO:0000256" key="2">
    <source>
        <dbReference type="ARBA" id="ARBA00004229"/>
    </source>
</evidence>
<keyword evidence="14" id="KW-1185">Reference proteome</keyword>
<dbReference type="InterPro" id="IPR019758">
    <property type="entry name" value="Pept_S26A_signal_pept_1_CS"/>
</dbReference>
<proteinExistence type="inferred from homology"/>
<evidence type="ECO:0000256" key="5">
    <source>
        <dbReference type="ARBA" id="ARBA00013208"/>
    </source>
</evidence>
<comment type="catalytic activity">
    <reaction evidence="1">
        <text>Cleavage of hydrophobic, N-terminal signal or leader sequences from secreted and periplasmic proteins.</text>
        <dbReference type="EC" id="3.4.21.89"/>
    </reaction>
</comment>
<feature type="active site" evidence="11">
    <location>
        <position position="269"/>
    </location>
</feature>
<keyword evidence="9" id="KW-0809">Transit peptide</keyword>
<keyword evidence="10" id="KW-0472">Membrane</keyword>
<dbReference type="GO" id="GO:0006465">
    <property type="term" value="P:signal peptide processing"/>
    <property type="evidence" value="ECO:0007669"/>
    <property type="project" value="InterPro"/>
</dbReference>
<evidence type="ECO:0000256" key="8">
    <source>
        <dbReference type="ARBA" id="ARBA00022801"/>
    </source>
</evidence>